<dbReference type="AlphaFoldDB" id="A0AAD9V3F7"/>
<dbReference type="GO" id="GO:0030170">
    <property type="term" value="F:pyridoxal phosphate binding"/>
    <property type="evidence" value="ECO:0007669"/>
    <property type="project" value="InterPro"/>
</dbReference>
<dbReference type="Gene3D" id="3.40.640.10">
    <property type="entry name" value="Type I PLP-dependent aspartate aminotransferase-like (Major domain)"/>
    <property type="match status" value="1"/>
</dbReference>
<dbReference type="InterPro" id="IPR015421">
    <property type="entry name" value="PyrdxlP-dep_Trfase_major"/>
</dbReference>
<dbReference type="GO" id="GO:0016846">
    <property type="term" value="F:carbon-sulfur lyase activity"/>
    <property type="evidence" value="ECO:0007669"/>
    <property type="project" value="TreeGrafter"/>
</dbReference>
<name>A0AAD9V3F7_ACRCE</name>
<dbReference type="PANTHER" id="PTHR11808">
    <property type="entry name" value="TRANS-SULFURATION ENZYME FAMILY MEMBER"/>
    <property type="match status" value="1"/>
</dbReference>
<evidence type="ECO:0000313" key="5">
    <source>
        <dbReference type="EMBL" id="KAK2559712.1"/>
    </source>
</evidence>
<dbReference type="SUPFAM" id="SSF53383">
    <property type="entry name" value="PLP-dependent transferases"/>
    <property type="match status" value="1"/>
</dbReference>
<dbReference type="PROSITE" id="PS00868">
    <property type="entry name" value="CYS_MET_METAB_PP"/>
    <property type="match status" value="1"/>
</dbReference>
<keyword evidence="6" id="KW-1185">Reference proteome</keyword>
<dbReference type="EMBL" id="JARQWQ010000039">
    <property type="protein sequence ID" value="KAK2559712.1"/>
    <property type="molecule type" value="Genomic_DNA"/>
</dbReference>
<dbReference type="PIRSF" id="PIRSF001434">
    <property type="entry name" value="CGS"/>
    <property type="match status" value="1"/>
</dbReference>
<comment type="caution">
    <text evidence="5">The sequence shown here is derived from an EMBL/GenBank/DDBJ whole genome shotgun (WGS) entry which is preliminary data.</text>
</comment>
<sequence>MTENHSMCNGRMEKAFESLAVGSEYIPAEEANPINVPIYSSSTFKISTVDHAEDLATGKTGWIYSRWENPTTQAASNTLNNLEGGHGTLLFSSGMAAISNALMAMLKSGDHVVLPKMVYCGTLSLVRNTFSRFGVEYTCVDGSDPEKYRQAIKPNTKVLFCETPCNPTMTLMDLEEFGKLGKSKGIITMADSTFASPFNQSPIKFGIDIVIHSCTKYIGGHSDITAGSLTLSSQELFYQCYELRKFLGGCLSPFDASLLHRGLKSIHVRMERHNSNAMELAKFLDTHPKVEKVHYPGLPSHPHHEVAKKQMKGFGGMVSFENVKIIELAVSLGGVQSLIEVAGAMTHPENVGLENVEDLKKDLEQAFEKV</sequence>
<reference evidence="5" key="2">
    <citation type="journal article" date="2023" name="Science">
        <title>Genomic signatures of disease resistance in endangered staghorn corals.</title>
        <authorList>
            <person name="Vollmer S.V."/>
            <person name="Selwyn J.D."/>
            <person name="Despard B.A."/>
            <person name="Roesel C.L."/>
        </authorList>
    </citation>
    <scope>NUCLEOTIDE SEQUENCE</scope>
    <source>
        <strain evidence="5">K2</strain>
    </source>
</reference>
<dbReference type="GO" id="GO:0005737">
    <property type="term" value="C:cytoplasm"/>
    <property type="evidence" value="ECO:0007669"/>
    <property type="project" value="TreeGrafter"/>
</dbReference>
<feature type="modified residue" description="N6-(pyridoxal phosphate)lysine" evidence="3">
    <location>
        <position position="216"/>
    </location>
</feature>
<keyword evidence="2 3" id="KW-0663">Pyridoxal phosphate</keyword>
<dbReference type="FunFam" id="3.40.640.10:FF:000046">
    <property type="entry name" value="Cystathionine gamma-lyase"/>
    <property type="match status" value="1"/>
</dbReference>
<dbReference type="InterPro" id="IPR000277">
    <property type="entry name" value="Cys/Met-Metab_PyrdxlP-dep_enz"/>
</dbReference>
<comment type="similarity">
    <text evidence="4">Belongs to the trans-sulfuration enzymes family.</text>
</comment>
<dbReference type="Gene3D" id="3.90.1150.10">
    <property type="entry name" value="Aspartate Aminotransferase, domain 1"/>
    <property type="match status" value="1"/>
</dbReference>
<dbReference type="GO" id="GO:0019346">
    <property type="term" value="P:transsulfuration"/>
    <property type="evidence" value="ECO:0007669"/>
    <property type="project" value="InterPro"/>
</dbReference>
<reference evidence="5" key="1">
    <citation type="journal article" date="2023" name="G3 (Bethesda)">
        <title>Whole genome assembly and annotation of the endangered Caribbean coral Acropora cervicornis.</title>
        <authorList>
            <person name="Selwyn J.D."/>
            <person name="Vollmer S.V."/>
        </authorList>
    </citation>
    <scope>NUCLEOTIDE SEQUENCE</scope>
    <source>
        <strain evidence="5">K2</strain>
    </source>
</reference>
<evidence type="ECO:0000256" key="3">
    <source>
        <dbReference type="PIRSR" id="PIRSR001434-2"/>
    </source>
</evidence>
<comment type="cofactor">
    <cofactor evidence="1 4">
        <name>pyridoxal 5'-phosphate</name>
        <dbReference type="ChEBI" id="CHEBI:597326"/>
    </cofactor>
</comment>
<evidence type="ECO:0000313" key="6">
    <source>
        <dbReference type="Proteomes" id="UP001249851"/>
    </source>
</evidence>
<evidence type="ECO:0000256" key="2">
    <source>
        <dbReference type="ARBA" id="ARBA00022898"/>
    </source>
</evidence>
<accession>A0AAD9V3F7</accession>
<gene>
    <name evidence="5" type="ORF">P5673_017802</name>
</gene>
<proteinExistence type="inferred from homology"/>
<dbReference type="InterPro" id="IPR054542">
    <property type="entry name" value="Cys_met_metab_PP"/>
</dbReference>
<evidence type="ECO:0000256" key="1">
    <source>
        <dbReference type="ARBA" id="ARBA00001933"/>
    </source>
</evidence>
<protein>
    <submittedName>
        <fullName evidence="5">L-methionine gamma-lyase</fullName>
    </submittedName>
</protein>
<evidence type="ECO:0000256" key="4">
    <source>
        <dbReference type="RuleBase" id="RU362118"/>
    </source>
</evidence>
<dbReference type="InterPro" id="IPR015422">
    <property type="entry name" value="PyrdxlP-dep_Trfase_small"/>
</dbReference>
<dbReference type="Pfam" id="PF01053">
    <property type="entry name" value="Cys_Met_Meta_PP"/>
    <property type="match status" value="1"/>
</dbReference>
<dbReference type="InterPro" id="IPR015424">
    <property type="entry name" value="PyrdxlP-dep_Trfase"/>
</dbReference>
<organism evidence="5 6">
    <name type="scientific">Acropora cervicornis</name>
    <name type="common">Staghorn coral</name>
    <dbReference type="NCBI Taxonomy" id="6130"/>
    <lineage>
        <taxon>Eukaryota</taxon>
        <taxon>Metazoa</taxon>
        <taxon>Cnidaria</taxon>
        <taxon>Anthozoa</taxon>
        <taxon>Hexacorallia</taxon>
        <taxon>Scleractinia</taxon>
        <taxon>Astrocoeniina</taxon>
        <taxon>Acroporidae</taxon>
        <taxon>Acropora</taxon>
    </lineage>
</organism>
<dbReference type="Proteomes" id="UP001249851">
    <property type="component" value="Unassembled WGS sequence"/>
</dbReference>
<dbReference type="PANTHER" id="PTHR11808:SF80">
    <property type="entry name" value="CYSTATHIONINE GAMMA-LYASE"/>
    <property type="match status" value="1"/>
</dbReference>
<dbReference type="CDD" id="cd00614">
    <property type="entry name" value="CGS_like"/>
    <property type="match status" value="1"/>
</dbReference>